<comment type="caution">
    <text evidence="11">The sequence shown here is derived from an EMBL/GenBank/DDBJ whole genome shotgun (WGS) entry which is preliminary data.</text>
</comment>
<dbReference type="Pfam" id="PF00578">
    <property type="entry name" value="AhpC-TSA"/>
    <property type="match status" value="1"/>
</dbReference>
<evidence type="ECO:0000256" key="7">
    <source>
        <dbReference type="ARBA" id="ARBA00023284"/>
    </source>
</evidence>
<gene>
    <name evidence="11" type="ORF">NDU88_009151</name>
</gene>
<evidence type="ECO:0000256" key="4">
    <source>
        <dbReference type="ARBA" id="ARBA00022862"/>
    </source>
</evidence>
<keyword evidence="3" id="KW-0575">Peroxidase</keyword>
<protein>
    <recommendedName>
        <fullName evidence="2">thioredoxin-dependent peroxiredoxin</fullName>
        <ecNumber evidence="2">1.11.1.24</ecNumber>
    </recommendedName>
</protein>
<dbReference type="SUPFAM" id="SSF52833">
    <property type="entry name" value="Thioredoxin-like"/>
    <property type="match status" value="1"/>
</dbReference>
<dbReference type="CDD" id="cd03015">
    <property type="entry name" value="PRX_Typ2cys"/>
    <property type="match status" value="1"/>
</dbReference>
<evidence type="ECO:0000256" key="5">
    <source>
        <dbReference type="ARBA" id="ARBA00023002"/>
    </source>
</evidence>
<dbReference type="InterPro" id="IPR036249">
    <property type="entry name" value="Thioredoxin-like_sf"/>
</dbReference>
<name>A0AAV7P1D7_PLEWA</name>
<dbReference type="EMBL" id="JANPWB010000012">
    <property type="protein sequence ID" value="KAJ1121022.1"/>
    <property type="molecule type" value="Genomic_DNA"/>
</dbReference>
<dbReference type="PROSITE" id="PS51352">
    <property type="entry name" value="THIOREDOXIN_2"/>
    <property type="match status" value="1"/>
</dbReference>
<keyword evidence="5" id="KW-0560">Oxidoreductase</keyword>
<evidence type="ECO:0000259" key="10">
    <source>
        <dbReference type="PROSITE" id="PS51352"/>
    </source>
</evidence>
<evidence type="ECO:0000256" key="6">
    <source>
        <dbReference type="ARBA" id="ARBA00023157"/>
    </source>
</evidence>
<evidence type="ECO:0000313" key="11">
    <source>
        <dbReference type="EMBL" id="KAJ1121022.1"/>
    </source>
</evidence>
<evidence type="ECO:0000256" key="3">
    <source>
        <dbReference type="ARBA" id="ARBA00022559"/>
    </source>
</evidence>
<feature type="domain" description="Thioredoxin" evidence="10">
    <location>
        <begin position="6"/>
        <end position="165"/>
    </location>
</feature>
<dbReference type="Gene3D" id="3.40.30.10">
    <property type="entry name" value="Glutaredoxin"/>
    <property type="match status" value="1"/>
</dbReference>
<comment type="catalytic activity">
    <reaction evidence="8">
        <text>a hydroperoxide + [thioredoxin]-dithiol = an alcohol + [thioredoxin]-disulfide + H2O</text>
        <dbReference type="Rhea" id="RHEA:62620"/>
        <dbReference type="Rhea" id="RHEA-COMP:10698"/>
        <dbReference type="Rhea" id="RHEA-COMP:10700"/>
        <dbReference type="ChEBI" id="CHEBI:15377"/>
        <dbReference type="ChEBI" id="CHEBI:29950"/>
        <dbReference type="ChEBI" id="CHEBI:30879"/>
        <dbReference type="ChEBI" id="CHEBI:35924"/>
        <dbReference type="ChEBI" id="CHEBI:50058"/>
        <dbReference type="EC" id="1.11.1.24"/>
    </reaction>
</comment>
<dbReference type="EC" id="1.11.1.24" evidence="2"/>
<dbReference type="InterPro" id="IPR013766">
    <property type="entry name" value="Thioredoxin_domain"/>
</dbReference>
<evidence type="ECO:0000256" key="9">
    <source>
        <dbReference type="SAM" id="MobiDB-lite"/>
    </source>
</evidence>
<dbReference type="GO" id="GO:0008379">
    <property type="term" value="F:thioredoxin peroxidase activity"/>
    <property type="evidence" value="ECO:0007669"/>
    <property type="project" value="TreeGrafter"/>
</dbReference>
<evidence type="ECO:0000313" key="12">
    <source>
        <dbReference type="Proteomes" id="UP001066276"/>
    </source>
</evidence>
<feature type="compositionally biased region" description="Low complexity" evidence="9">
    <location>
        <begin position="194"/>
        <end position="229"/>
    </location>
</feature>
<accession>A0AAV7P1D7</accession>
<keyword evidence="12" id="KW-1185">Reference proteome</keyword>
<dbReference type="GO" id="GO:0045454">
    <property type="term" value="P:cell redox homeostasis"/>
    <property type="evidence" value="ECO:0007669"/>
    <property type="project" value="TreeGrafter"/>
</dbReference>
<keyword evidence="6" id="KW-1015">Disulfide bond</keyword>
<dbReference type="GO" id="GO:0019430">
    <property type="term" value="P:removal of superoxide radicals"/>
    <property type="evidence" value="ECO:0007669"/>
    <property type="project" value="TreeGrafter"/>
</dbReference>
<dbReference type="InterPro" id="IPR050217">
    <property type="entry name" value="Peroxiredoxin"/>
</dbReference>
<feature type="region of interest" description="Disordered" evidence="9">
    <location>
        <begin position="194"/>
        <end position="240"/>
    </location>
</feature>
<comment type="similarity">
    <text evidence="1">Belongs to the peroxiredoxin family. AhpC/Prx1 subfamily.</text>
</comment>
<keyword evidence="4" id="KW-0049">Antioxidant</keyword>
<dbReference type="FunFam" id="3.40.30.10:FF:000003">
    <property type="entry name" value="Peroxiredoxin 1"/>
    <property type="match status" value="1"/>
</dbReference>
<reference evidence="11" key="1">
    <citation type="journal article" date="2022" name="bioRxiv">
        <title>Sequencing and chromosome-scale assembly of the giantPleurodeles waltlgenome.</title>
        <authorList>
            <person name="Brown T."/>
            <person name="Elewa A."/>
            <person name="Iarovenko S."/>
            <person name="Subramanian E."/>
            <person name="Araus A.J."/>
            <person name="Petzold A."/>
            <person name="Susuki M."/>
            <person name="Suzuki K.-i.T."/>
            <person name="Hayashi T."/>
            <person name="Toyoda A."/>
            <person name="Oliveira C."/>
            <person name="Osipova E."/>
            <person name="Leigh N.D."/>
            <person name="Simon A."/>
            <person name="Yun M.H."/>
        </authorList>
    </citation>
    <scope>NUCLEOTIDE SEQUENCE</scope>
    <source>
        <strain evidence="11">20211129_DDA</strain>
        <tissue evidence="11">Liver</tissue>
    </source>
</reference>
<keyword evidence="7" id="KW-0676">Redox-active center</keyword>
<dbReference type="GO" id="GO:0042744">
    <property type="term" value="P:hydrogen peroxide catabolic process"/>
    <property type="evidence" value="ECO:0007669"/>
    <property type="project" value="TreeGrafter"/>
</dbReference>
<dbReference type="GO" id="GO:0045321">
    <property type="term" value="P:leukocyte activation"/>
    <property type="evidence" value="ECO:0007669"/>
    <property type="project" value="TreeGrafter"/>
</dbReference>
<dbReference type="PANTHER" id="PTHR10681:SF163">
    <property type="entry name" value="AT16346P-RELATED"/>
    <property type="match status" value="1"/>
</dbReference>
<dbReference type="AlphaFoldDB" id="A0AAV7P1D7"/>
<sequence>MSVGKAQITKPAPDFQATALMPDGQFKKINLSDYRGKYLVFLFYPMDFTYICPTEIIAFSDRIQDYKKINCEVLAISVDSHMAHQAWVNTARKDGGLGQVAIPLLSDPTHTISKNYGVYKEDEGVAFRGLFIIDDSGMLRQVTINDLPVARSVDEAMRLVQAFQKTDKYGETCPVRPIDSTSVVSITPISSHAATPASHAATPASHGSSLSSPQSSLHPSPHTPIHSSSNAPHLRGRGPF</sequence>
<dbReference type="Proteomes" id="UP001066276">
    <property type="component" value="Chromosome 8"/>
</dbReference>
<evidence type="ECO:0000256" key="2">
    <source>
        <dbReference type="ARBA" id="ARBA00013017"/>
    </source>
</evidence>
<organism evidence="11 12">
    <name type="scientific">Pleurodeles waltl</name>
    <name type="common">Iberian ribbed newt</name>
    <dbReference type="NCBI Taxonomy" id="8319"/>
    <lineage>
        <taxon>Eukaryota</taxon>
        <taxon>Metazoa</taxon>
        <taxon>Chordata</taxon>
        <taxon>Craniata</taxon>
        <taxon>Vertebrata</taxon>
        <taxon>Euteleostomi</taxon>
        <taxon>Amphibia</taxon>
        <taxon>Batrachia</taxon>
        <taxon>Caudata</taxon>
        <taxon>Salamandroidea</taxon>
        <taxon>Salamandridae</taxon>
        <taxon>Pleurodelinae</taxon>
        <taxon>Pleurodeles</taxon>
    </lineage>
</organism>
<dbReference type="PANTHER" id="PTHR10681">
    <property type="entry name" value="THIOREDOXIN PEROXIDASE"/>
    <property type="match status" value="1"/>
</dbReference>
<dbReference type="InterPro" id="IPR000866">
    <property type="entry name" value="AhpC/TSA"/>
</dbReference>
<dbReference type="GO" id="GO:0005829">
    <property type="term" value="C:cytosol"/>
    <property type="evidence" value="ECO:0007669"/>
    <property type="project" value="TreeGrafter"/>
</dbReference>
<evidence type="ECO:0000256" key="8">
    <source>
        <dbReference type="ARBA" id="ARBA00049091"/>
    </source>
</evidence>
<proteinExistence type="inferred from homology"/>
<evidence type="ECO:0000256" key="1">
    <source>
        <dbReference type="ARBA" id="ARBA00009796"/>
    </source>
</evidence>